<dbReference type="Proteomes" id="UP000265520">
    <property type="component" value="Unassembled WGS sequence"/>
</dbReference>
<organism evidence="2 3">
    <name type="scientific">Trifolium medium</name>
    <dbReference type="NCBI Taxonomy" id="97028"/>
    <lineage>
        <taxon>Eukaryota</taxon>
        <taxon>Viridiplantae</taxon>
        <taxon>Streptophyta</taxon>
        <taxon>Embryophyta</taxon>
        <taxon>Tracheophyta</taxon>
        <taxon>Spermatophyta</taxon>
        <taxon>Magnoliopsida</taxon>
        <taxon>eudicotyledons</taxon>
        <taxon>Gunneridae</taxon>
        <taxon>Pentapetalae</taxon>
        <taxon>rosids</taxon>
        <taxon>fabids</taxon>
        <taxon>Fabales</taxon>
        <taxon>Fabaceae</taxon>
        <taxon>Papilionoideae</taxon>
        <taxon>50 kb inversion clade</taxon>
        <taxon>NPAAA clade</taxon>
        <taxon>Hologalegina</taxon>
        <taxon>IRL clade</taxon>
        <taxon>Trifolieae</taxon>
        <taxon>Trifolium</taxon>
    </lineage>
</organism>
<evidence type="ECO:0000313" key="3">
    <source>
        <dbReference type="Proteomes" id="UP000265520"/>
    </source>
</evidence>
<dbReference type="EMBL" id="LXQA010042989">
    <property type="protein sequence ID" value="MCI00366.1"/>
    <property type="molecule type" value="Genomic_DNA"/>
</dbReference>
<dbReference type="GO" id="GO:0005737">
    <property type="term" value="C:cytoplasm"/>
    <property type="evidence" value="ECO:0007669"/>
    <property type="project" value="TreeGrafter"/>
</dbReference>
<dbReference type="PANTHER" id="PTHR12601:SF45">
    <property type="entry name" value="PROTEIN REDUCED CHLOROPLAST COVERAGE 3"/>
    <property type="match status" value="1"/>
</dbReference>
<comment type="caution">
    <text evidence="2">The sequence shown here is derived from an EMBL/GenBank/DDBJ whole genome shotgun (WGS) entry which is preliminary data.</text>
</comment>
<dbReference type="AlphaFoldDB" id="A0A392NMP8"/>
<protein>
    <submittedName>
        <fullName evidence="2">Tetratricopeptide-like helical domain-containing protein</fullName>
    </submittedName>
</protein>
<feature type="domain" description="CLU central" evidence="1">
    <location>
        <begin position="9"/>
        <end position="98"/>
    </location>
</feature>
<dbReference type="Pfam" id="PF12807">
    <property type="entry name" value="eIF3_p135"/>
    <property type="match status" value="2"/>
</dbReference>
<keyword evidence="3" id="KW-1185">Reference proteome</keyword>
<proteinExistence type="predicted"/>
<feature type="domain" description="CLU central" evidence="1">
    <location>
        <begin position="111"/>
        <end position="151"/>
    </location>
</feature>
<sequence length="184" mass="20745">VTDFGSLELSPVDGRTLTDFMHLRGLKMGSLGEVVKLAENLPHIQSLCIHEMITRAFKHLLKAVIASVDNVVDLPSVIASTLNFLLGTSRTEDTDQTSGDDHNLRIDWLRTFLSKRFGWTLKDEFQHLRKLSILRGLCHKVGLELFPRDYDMESPKPFGKYDIISLVPVCKVGFCLCISPKSFL</sequence>
<accession>A0A392NMP8</accession>
<reference evidence="2 3" key="1">
    <citation type="journal article" date="2018" name="Front. Plant Sci.">
        <title>Red Clover (Trifolium pratense) and Zigzag Clover (T. medium) - A Picture of Genomic Similarities and Differences.</title>
        <authorList>
            <person name="Dluhosova J."/>
            <person name="Istvanek J."/>
            <person name="Nedelnik J."/>
            <person name="Repkova J."/>
        </authorList>
    </citation>
    <scope>NUCLEOTIDE SEQUENCE [LARGE SCALE GENOMIC DNA]</scope>
    <source>
        <strain evidence="3">cv. 10/8</strain>
        <tissue evidence="2">Leaf</tissue>
    </source>
</reference>
<dbReference type="InterPro" id="IPR033646">
    <property type="entry name" value="CLU-central"/>
</dbReference>
<evidence type="ECO:0000313" key="2">
    <source>
        <dbReference type="EMBL" id="MCI00366.1"/>
    </source>
</evidence>
<evidence type="ECO:0000259" key="1">
    <source>
        <dbReference type="Pfam" id="PF12807"/>
    </source>
</evidence>
<dbReference type="InterPro" id="IPR027523">
    <property type="entry name" value="CLU_prot"/>
</dbReference>
<name>A0A392NMP8_9FABA</name>
<feature type="non-terminal residue" evidence="2">
    <location>
        <position position="1"/>
    </location>
</feature>
<dbReference type="CDD" id="cd15466">
    <property type="entry name" value="CLU-central"/>
    <property type="match status" value="1"/>
</dbReference>
<dbReference type="PANTHER" id="PTHR12601">
    <property type="entry name" value="EUKARYOTIC TRANSLATION INITIATION FACTOR 3 SUBUNIT EIF-3"/>
    <property type="match status" value="1"/>
</dbReference>